<name>A0A7S0JCI2_9EUKA</name>
<feature type="region of interest" description="Disordered" evidence="1">
    <location>
        <begin position="21"/>
        <end position="40"/>
    </location>
</feature>
<protein>
    <submittedName>
        <fullName evidence="2">Uncharacterized protein</fullName>
    </submittedName>
</protein>
<accession>A0A7S0JCI2</accession>
<evidence type="ECO:0000256" key="1">
    <source>
        <dbReference type="SAM" id="MobiDB-lite"/>
    </source>
</evidence>
<dbReference type="AlphaFoldDB" id="A0A7S0JCI2"/>
<feature type="region of interest" description="Disordered" evidence="1">
    <location>
        <begin position="199"/>
        <end position="220"/>
    </location>
</feature>
<feature type="compositionally biased region" description="Low complexity" evidence="1">
    <location>
        <begin position="199"/>
        <end position="211"/>
    </location>
</feature>
<sequence>MPLSKRLVLVDGKFVLAQSVRAPSAHDSGGEQDLPPTQDVPRMSKLCGQLAPAIAVRPGPQAGSAVSLLMRGSFWLWGTSRARLGFDDGGVSGALETPWGEGRWGSMPGSPAVLWATFAWHTHLLTVHGGSMSSYRCEDGETRRAQLETARSSLSALGQKASSLVGQCSSEVVAPRLCERALLDSPWRLSRGWRLRLAGPSTSGCSSGSKPDSSKPDSSRGGGGCACVQQVGLDASDSLASECCGSWSCTGGGANGSAGPSGGLMHVHVRLPASCAPAYVDACAIVSKHEVLLVTAPCAGCINVSVGTSLAPTLGRSIVRPIRKDANDDSYSYDEGQSELNPA</sequence>
<proteinExistence type="predicted"/>
<evidence type="ECO:0000313" key="2">
    <source>
        <dbReference type="EMBL" id="CAD8547163.1"/>
    </source>
</evidence>
<dbReference type="EMBL" id="HBER01044688">
    <property type="protein sequence ID" value="CAD8547163.1"/>
    <property type="molecule type" value="Transcribed_RNA"/>
</dbReference>
<gene>
    <name evidence="2" type="ORF">CLEP1334_LOCUS22453</name>
</gene>
<reference evidence="2" key="1">
    <citation type="submission" date="2021-01" db="EMBL/GenBank/DDBJ databases">
        <authorList>
            <person name="Corre E."/>
            <person name="Pelletier E."/>
            <person name="Niang G."/>
            <person name="Scheremetjew M."/>
            <person name="Finn R."/>
            <person name="Kale V."/>
            <person name="Holt S."/>
            <person name="Cochrane G."/>
            <person name="Meng A."/>
            <person name="Brown T."/>
            <person name="Cohen L."/>
        </authorList>
    </citation>
    <scope>NUCLEOTIDE SEQUENCE</scope>
    <source>
        <strain evidence="2">RCC1130</strain>
    </source>
</reference>
<organism evidence="2">
    <name type="scientific">Calcidiscus leptoporus</name>
    <dbReference type="NCBI Taxonomy" id="127549"/>
    <lineage>
        <taxon>Eukaryota</taxon>
        <taxon>Haptista</taxon>
        <taxon>Haptophyta</taxon>
        <taxon>Prymnesiophyceae</taxon>
        <taxon>Coccolithales</taxon>
        <taxon>Calcidiscaceae</taxon>
        <taxon>Calcidiscus</taxon>
    </lineage>
</organism>